<name>A0A937A6V7_9FLAO</name>
<evidence type="ECO:0000313" key="2">
    <source>
        <dbReference type="EMBL" id="MBL0685354.1"/>
    </source>
</evidence>
<evidence type="ECO:0008006" key="4">
    <source>
        <dbReference type="Google" id="ProtNLM"/>
    </source>
</evidence>
<reference evidence="2" key="1">
    <citation type="submission" date="2021-01" db="EMBL/GenBank/DDBJ databases">
        <authorList>
            <person name="Zhong Y.L."/>
        </authorList>
    </citation>
    <scope>NUCLEOTIDE SEQUENCE</scope>
    <source>
        <strain evidence="2">KCTC 23302</strain>
    </source>
</reference>
<protein>
    <recommendedName>
        <fullName evidence="4">YcxB-like protein domain-containing protein</fullName>
    </recommendedName>
</protein>
<feature type="transmembrane region" description="Helical" evidence="1">
    <location>
        <begin position="35"/>
        <end position="51"/>
    </location>
</feature>
<organism evidence="2 3">
    <name type="scientific">Aquimarina mytili</name>
    <dbReference type="NCBI Taxonomy" id="874423"/>
    <lineage>
        <taxon>Bacteria</taxon>
        <taxon>Pseudomonadati</taxon>
        <taxon>Bacteroidota</taxon>
        <taxon>Flavobacteriia</taxon>
        <taxon>Flavobacteriales</taxon>
        <taxon>Flavobacteriaceae</taxon>
        <taxon>Aquimarina</taxon>
    </lineage>
</organism>
<proteinExistence type="predicted"/>
<evidence type="ECO:0000256" key="1">
    <source>
        <dbReference type="SAM" id="Phobius"/>
    </source>
</evidence>
<dbReference type="EMBL" id="JAERQJ010000008">
    <property type="protein sequence ID" value="MBL0685354.1"/>
    <property type="molecule type" value="Genomic_DNA"/>
</dbReference>
<gene>
    <name evidence="2" type="ORF">JJQ60_17605</name>
</gene>
<accession>A0A937A6V7</accession>
<comment type="caution">
    <text evidence="2">The sequence shown here is derived from an EMBL/GenBank/DDBJ whole genome shotgun (WGS) entry which is preliminary data.</text>
</comment>
<keyword evidence="1" id="KW-1133">Transmembrane helix</keyword>
<keyword evidence="3" id="KW-1185">Reference proteome</keyword>
<keyword evidence="1" id="KW-0812">Transmembrane</keyword>
<dbReference type="RefSeq" id="WP_201923383.1">
    <property type="nucleotide sequence ID" value="NZ_BAABAX010000002.1"/>
</dbReference>
<evidence type="ECO:0000313" key="3">
    <source>
        <dbReference type="Proteomes" id="UP000651057"/>
    </source>
</evidence>
<feature type="transmembrane region" description="Helical" evidence="1">
    <location>
        <begin position="57"/>
        <end position="75"/>
    </location>
</feature>
<keyword evidence="1" id="KW-0472">Membrane</keyword>
<dbReference type="AlphaFoldDB" id="A0A937A6V7"/>
<sequence length="178" mass="21269">MKLEIPFIEQIFKEQLTLNFKITWRENLERNKKRLFWAIPFIIIGSIMLYGNDNLGFISVAIGIHYVFNFFNYYLSYKKSKKKYFDLVASEIDNEKRANQNAIWNFNEDHFGMKNYKYEVKIKWGAFKSYRIISDNLFLDLDVGTNLSYILGEKEIGLEKYNEVVEFVKHKISLKINS</sequence>
<dbReference type="Proteomes" id="UP000651057">
    <property type="component" value="Unassembled WGS sequence"/>
</dbReference>